<dbReference type="InterPro" id="IPR017871">
    <property type="entry name" value="ABC_transporter-like_CS"/>
</dbReference>
<keyword evidence="5 7" id="KW-1133">Transmembrane helix</keyword>
<evidence type="ECO:0000313" key="11">
    <source>
        <dbReference type="Proteomes" id="UP000033452"/>
    </source>
</evidence>
<evidence type="ECO:0000256" key="2">
    <source>
        <dbReference type="ARBA" id="ARBA00022692"/>
    </source>
</evidence>
<dbReference type="Pfam" id="PF00005">
    <property type="entry name" value="ABC_tran"/>
    <property type="match status" value="1"/>
</dbReference>
<dbReference type="Gene3D" id="3.40.50.300">
    <property type="entry name" value="P-loop containing nucleotide triphosphate hydrolases"/>
    <property type="match status" value="1"/>
</dbReference>
<dbReference type="EMBL" id="JXYA01000011">
    <property type="protein sequence ID" value="KJZ11134.1"/>
    <property type="molecule type" value="Genomic_DNA"/>
</dbReference>
<dbReference type="InterPro" id="IPR003439">
    <property type="entry name" value="ABC_transporter-like_ATP-bd"/>
</dbReference>
<organism evidence="10 11">
    <name type="scientific">Pseudoalteromonas rubra</name>
    <dbReference type="NCBI Taxonomy" id="43658"/>
    <lineage>
        <taxon>Bacteria</taxon>
        <taxon>Pseudomonadati</taxon>
        <taxon>Pseudomonadota</taxon>
        <taxon>Gammaproteobacteria</taxon>
        <taxon>Alteromonadales</taxon>
        <taxon>Pseudoalteromonadaceae</taxon>
        <taxon>Pseudoalteromonas</taxon>
    </lineage>
</organism>
<evidence type="ECO:0000256" key="6">
    <source>
        <dbReference type="ARBA" id="ARBA00023136"/>
    </source>
</evidence>
<feature type="transmembrane region" description="Helical" evidence="7">
    <location>
        <begin position="12"/>
        <end position="34"/>
    </location>
</feature>
<feature type="transmembrane region" description="Helical" evidence="7">
    <location>
        <begin position="237"/>
        <end position="256"/>
    </location>
</feature>
<keyword evidence="3" id="KW-0547">Nucleotide-binding</keyword>
<proteinExistence type="predicted"/>
<dbReference type="Pfam" id="PF00664">
    <property type="entry name" value="ABC_membrane"/>
    <property type="match status" value="1"/>
</dbReference>
<reference evidence="10 11" key="1">
    <citation type="journal article" date="2015" name="BMC Genomics">
        <title>Genome mining reveals unlocked bioactive potential of marine Gram-negative bacteria.</title>
        <authorList>
            <person name="Machado H."/>
            <person name="Sonnenschein E.C."/>
            <person name="Melchiorsen J."/>
            <person name="Gram L."/>
        </authorList>
    </citation>
    <scope>NUCLEOTIDE SEQUENCE [LARGE SCALE GENOMIC DNA]</scope>
    <source>
        <strain evidence="10 11">S2471</strain>
    </source>
</reference>
<dbReference type="Proteomes" id="UP000033452">
    <property type="component" value="Unassembled WGS sequence"/>
</dbReference>
<dbReference type="SUPFAM" id="SSF52540">
    <property type="entry name" value="P-loop containing nucleoside triphosphate hydrolases"/>
    <property type="match status" value="1"/>
</dbReference>
<dbReference type="GO" id="GO:0016887">
    <property type="term" value="F:ATP hydrolysis activity"/>
    <property type="evidence" value="ECO:0007669"/>
    <property type="project" value="InterPro"/>
</dbReference>
<dbReference type="OrthoDB" id="9760776at2"/>
<dbReference type="AlphaFoldDB" id="A0A0F4QUW4"/>
<keyword evidence="11" id="KW-1185">Reference proteome</keyword>
<comment type="subcellular location">
    <subcellularLocation>
        <location evidence="1">Cell membrane</location>
        <topology evidence="1">Multi-pass membrane protein</topology>
    </subcellularLocation>
</comment>
<dbReference type="SUPFAM" id="SSF90123">
    <property type="entry name" value="ABC transporter transmembrane region"/>
    <property type="match status" value="1"/>
</dbReference>
<dbReference type="GO" id="GO:0140359">
    <property type="term" value="F:ABC-type transporter activity"/>
    <property type="evidence" value="ECO:0007669"/>
    <property type="project" value="InterPro"/>
</dbReference>
<dbReference type="PANTHER" id="PTHR24221">
    <property type="entry name" value="ATP-BINDING CASSETTE SUB-FAMILY B"/>
    <property type="match status" value="1"/>
</dbReference>
<feature type="domain" description="ABC transmembrane type-1" evidence="9">
    <location>
        <begin position="13"/>
        <end position="188"/>
    </location>
</feature>
<dbReference type="SMART" id="SM00382">
    <property type="entry name" value="AAA"/>
    <property type="match status" value="1"/>
</dbReference>
<dbReference type="InterPro" id="IPR005898">
    <property type="entry name" value="Cyc_pep_transpt_SyrD/YojI"/>
</dbReference>
<evidence type="ECO:0000259" key="8">
    <source>
        <dbReference type="PROSITE" id="PS50893"/>
    </source>
</evidence>
<evidence type="ECO:0000256" key="5">
    <source>
        <dbReference type="ARBA" id="ARBA00022989"/>
    </source>
</evidence>
<evidence type="ECO:0000256" key="4">
    <source>
        <dbReference type="ARBA" id="ARBA00022840"/>
    </source>
</evidence>
<protein>
    <submittedName>
        <fullName evidence="10">ABC transporter permease</fullName>
    </submittedName>
</protein>
<dbReference type="InterPro" id="IPR036640">
    <property type="entry name" value="ABC1_TM_sf"/>
</dbReference>
<dbReference type="InterPro" id="IPR039421">
    <property type="entry name" value="Type_1_exporter"/>
</dbReference>
<dbReference type="GO" id="GO:0005524">
    <property type="term" value="F:ATP binding"/>
    <property type="evidence" value="ECO:0007669"/>
    <property type="project" value="UniProtKB-KW"/>
</dbReference>
<dbReference type="PROSITE" id="PS50929">
    <property type="entry name" value="ABC_TM1F"/>
    <property type="match status" value="1"/>
</dbReference>
<name>A0A0F4QUW4_9GAMM</name>
<dbReference type="PANTHER" id="PTHR24221:SF503">
    <property type="entry name" value="MITOCHONDRIAL POTASSIUM CHANNEL ATP-BINDING SUBUNIT"/>
    <property type="match status" value="1"/>
</dbReference>
<evidence type="ECO:0000259" key="9">
    <source>
        <dbReference type="PROSITE" id="PS50929"/>
    </source>
</evidence>
<dbReference type="PATRIC" id="fig|43658.5.peg.1332"/>
<comment type="caution">
    <text evidence="10">The sequence shown here is derived from an EMBL/GenBank/DDBJ whole genome shotgun (WGS) entry which is preliminary data.</text>
</comment>
<dbReference type="InterPro" id="IPR011527">
    <property type="entry name" value="ABC1_TM_dom"/>
</dbReference>
<gene>
    <name evidence="10" type="ORF">TW77_06335</name>
</gene>
<accession>A0A0F4QUW4</accession>
<dbReference type="Gene3D" id="1.20.1560.10">
    <property type="entry name" value="ABC transporter type 1, transmembrane domain"/>
    <property type="match status" value="1"/>
</dbReference>
<feature type="domain" description="ABC transporter" evidence="8">
    <location>
        <begin position="325"/>
        <end position="549"/>
    </location>
</feature>
<dbReference type="InterPro" id="IPR027417">
    <property type="entry name" value="P-loop_NTPase"/>
</dbReference>
<keyword evidence="4" id="KW-0067">ATP-binding</keyword>
<keyword evidence="2 7" id="KW-0812">Transmembrane</keyword>
<evidence type="ECO:0000256" key="3">
    <source>
        <dbReference type="ARBA" id="ARBA00022741"/>
    </source>
</evidence>
<sequence>MVLNIIKKYTRQIVLCSIVGAVSAFFSIWLISLISESPLESINADAQRWALQFFLGIVGLFTISSLANYFMTKLSVNIIFEVRDNLVKRILNTKFSTLDKIGGHKVLATVSSDVSDISRAISAMPQYIYNLVTVLVCLGFLAYKSPALFGVLVAALPFGLAVSVLLVNRAEKYDEIWRDNYDVMYEQFKCLADGAKELNNNQKRKGVFYNNGFIPSLKQIKQSNLNSELLWNLSENWGQTLIFILLGVILLSHSVFGLGESSAILSFIFVLIFIQGPADVLLSHQESIAKAFVSVRKIDSLDISEDTRMHEYIKDEALCGTFETLKIEGLKFKHDSEDSVFEVGPVDLNINKGELLIINGGNGCGKSTFGKLLVGLYEAGSGSISIDDLKVEEHNKNQYLNLFSVIHSDFYLFDTLIDRDGNTPSDASIGKYLEKLNLHDKVTVVDGRFSTTKLSHGQRKRLALLVAYLEDAPVYFFDEWAADQDPYFREFFYMELLPEMKKNGKTIIVISHDDKYFHIADRLVTFDAGKISRIETNQTDHSSEMSVSA</sequence>
<evidence type="ECO:0000256" key="1">
    <source>
        <dbReference type="ARBA" id="ARBA00004651"/>
    </source>
</evidence>
<dbReference type="GO" id="GO:0015833">
    <property type="term" value="P:peptide transport"/>
    <property type="evidence" value="ECO:0007669"/>
    <property type="project" value="InterPro"/>
</dbReference>
<dbReference type="PROSITE" id="PS00211">
    <property type="entry name" value="ABC_TRANSPORTER_1"/>
    <property type="match status" value="1"/>
</dbReference>
<dbReference type="InterPro" id="IPR003593">
    <property type="entry name" value="AAA+_ATPase"/>
</dbReference>
<dbReference type="RefSeq" id="WP_046004126.1">
    <property type="nucleotide sequence ID" value="NZ_JXYA01000011.1"/>
</dbReference>
<dbReference type="GO" id="GO:0005886">
    <property type="term" value="C:plasma membrane"/>
    <property type="evidence" value="ECO:0007669"/>
    <property type="project" value="UniProtKB-SubCell"/>
</dbReference>
<dbReference type="PROSITE" id="PS50893">
    <property type="entry name" value="ABC_TRANSPORTER_2"/>
    <property type="match status" value="1"/>
</dbReference>
<dbReference type="NCBIfam" id="TIGR01194">
    <property type="entry name" value="cyc_pep_trnsptr"/>
    <property type="match status" value="1"/>
</dbReference>
<keyword evidence="6 7" id="KW-0472">Membrane</keyword>
<feature type="transmembrane region" description="Helical" evidence="7">
    <location>
        <begin position="149"/>
        <end position="168"/>
    </location>
</feature>
<dbReference type="GO" id="GO:1904680">
    <property type="term" value="F:peptide transmembrane transporter activity"/>
    <property type="evidence" value="ECO:0007669"/>
    <property type="project" value="InterPro"/>
</dbReference>
<feature type="transmembrane region" description="Helical" evidence="7">
    <location>
        <begin position="127"/>
        <end position="143"/>
    </location>
</feature>
<feature type="transmembrane region" description="Helical" evidence="7">
    <location>
        <begin position="49"/>
        <end position="70"/>
    </location>
</feature>
<evidence type="ECO:0000313" key="10">
    <source>
        <dbReference type="EMBL" id="KJZ11134.1"/>
    </source>
</evidence>
<evidence type="ECO:0000256" key="7">
    <source>
        <dbReference type="SAM" id="Phobius"/>
    </source>
</evidence>